<keyword evidence="6" id="KW-1185">Reference proteome</keyword>
<dbReference type="AlphaFoldDB" id="X6N0I9"/>
<sequence length="530" mass="59829">MTQHTRIMSTVSDIVLTEKCMSLSDPTNRFAASRKHLSDYYVVCFFFCARIKREEQMKKMILVFDGKEGKKLREIQCKDGHKGSVYEVSWSADGKEFITASADKTVKLWDYEAGKVLHTWTFADKPSINDMQVTCLWLGQYILSVSLSGVINFLSKEKERPVKVLTGHRKSVQDLCVDRANGHVYTCDADSRVVRTTVKTGECVDLVGDPHEGTQIKFIRLTNDSSAIYTIGVDDRVVRSETKDLKLNSDGLKLDGAARAVAVGNQTADLLVVGTHKQKLEILKGIEIKSSIEISGTPAAAALSFDDRWLAVGTIEKKILIFDAKNGYKQVKTIENEYIRQELVDVVFSPDGKYPNESFFVVEANIIHLCKYLTSADRNRHIWVWELSGECTEPVNKSRSFQFHNASPSSVAYNPSGKWLVSGGHDNNVYVWLEPASGGNENIKLENAFNGAIRRVEFLSDNQFVGAGADGSIRPFLFWLPVFLLFIYIIWVTIELNFSIQQQLRFNRHKKYLPVIDKQLNKDNEFPPLS</sequence>
<dbReference type="InterPro" id="IPR036322">
    <property type="entry name" value="WD40_repeat_dom_sf"/>
</dbReference>
<keyword evidence="4" id="KW-1133">Transmembrane helix</keyword>
<evidence type="ECO:0000256" key="3">
    <source>
        <dbReference type="PROSITE-ProRule" id="PRU00221"/>
    </source>
</evidence>
<dbReference type="Gene3D" id="2.130.10.10">
    <property type="entry name" value="YVTN repeat-like/Quinoprotein amine dehydrogenase"/>
    <property type="match status" value="2"/>
</dbReference>
<evidence type="ECO:0000256" key="1">
    <source>
        <dbReference type="ARBA" id="ARBA00022574"/>
    </source>
</evidence>
<dbReference type="GO" id="GO:0030042">
    <property type="term" value="P:actin filament depolymerization"/>
    <property type="evidence" value="ECO:0007669"/>
    <property type="project" value="TreeGrafter"/>
</dbReference>
<reference evidence="5 6" key="1">
    <citation type="journal article" date="2013" name="Curr. Biol.">
        <title>The Genome of the Foraminiferan Reticulomyxa filosa.</title>
        <authorList>
            <person name="Glockner G."/>
            <person name="Hulsmann N."/>
            <person name="Schleicher M."/>
            <person name="Noegel A.A."/>
            <person name="Eichinger L."/>
            <person name="Gallinger C."/>
            <person name="Pawlowski J."/>
            <person name="Sierra R."/>
            <person name="Euteneuer U."/>
            <person name="Pillet L."/>
            <person name="Moustafa A."/>
            <person name="Platzer M."/>
            <person name="Groth M."/>
            <person name="Szafranski K."/>
            <person name="Schliwa M."/>
        </authorList>
    </citation>
    <scope>NUCLEOTIDE SEQUENCE [LARGE SCALE GENOMIC DNA]</scope>
</reference>
<keyword evidence="2" id="KW-0677">Repeat</keyword>
<evidence type="ECO:0000313" key="5">
    <source>
        <dbReference type="EMBL" id="ETO19795.1"/>
    </source>
</evidence>
<feature type="repeat" description="WD" evidence="3">
    <location>
        <begin position="401"/>
        <end position="432"/>
    </location>
</feature>
<organism evidence="5 6">
    <name type="scientific">Reticulomyxa filosa</name>
    <dbReference type="NCBI Taxonomy" id="46433"/>
    <lineage>
        <taxon>Eukaryota</taxon>
        <taxon>Sar</taxon>
        <taxon>Rhizaria</taxon>
        <taxon>Retaria</taxon>
        <taxon>Foraminifera</taxon>
        <taxon>Monothalamids</taxon>
        <taxon>Reticulomyxidae</taxon>
        <taxon>Reticulomyxa</taxon>
    </lineage>
</organism>
<proteinExistence type="predicted"/>
<dbReference type="Pfam" id="PF00400">
    <property type="entry name" value="WD40"/>
    <property type="match status" value="3"/>
</dbReference>
<accession>X6N0I9</accession>
<dbReference type="OrthoDB" id="2306at2759"/>
<dbReference type="InterPro" id="IPR001680">
    <property type="entry name" value="WD40_rpt"/>
</dbReference>
<keyword evidence="4" id="KW-0812">Transmembrane</keyword>
<evidence type="ECO:0000256" key="2">
    <source>
        <dbReference type="ARBA" id="ARBA00022737"/>
    </source>
</evidence>
<dbReference type="InterPro" id="IPR015943">
    <property type="entry name" value="WD40/YVTN_repeat-like_dom_sf"/>
</dbReference>
<evidence type="ECO:0000256" key="4">
    <source>
        <dbReference type="SAM" id="Phobius"/>
    </source>
</evidence>
<dbReference type="PANTHER" id="PTHR19856:SF0">
    <property type="entry name" value="WD REPEAT-CONTAINING PROTEIN 1"/>
    <property type="match status" value="1"/>
</dbReference>
<dbReference type="SUPFAM" id="SSF50978">
    <property type="entry name" value="WD40 repeat-like"/>
    <property type="match status" value="2"/>
</dbReference>
<evidence type="ECO:0000313" key="6">
    <source>
        <dbReference type="Proteomes" id="UP000023152"/>
    </source>
</evidence>
<gene>
    <name evidence="5" type="ORF">RFI_17437</name>
</gene>
<dbReference type="Proteomes" id="UP000023152">
    <property type="component" value="Unassembled WGS sequence"/>
</dbReference>
<name>X6N0I9_RETFI</name>
<comment type="caution">
    <text evidence="5">The sequence shown here is derived from an EMBL/GenBank/DDBJ whole genome shotgun (WGS) entry which is preliminary data.</text>
</comment>
<protein>
    <submittedName>
        <fullName evidence="5">WD40 repeat-containing protein</fullName>
    </submittedName>
</protein>
<keyword evidence="4" id="KW-0472">Membrane</keyword>
<dbReference type="PROSITE" id="PS50082">
    <property type="entry name" value="WD_REPEATS_2"/>
    <property type="match status" value="2"/>
</dbReference>
<feature type="transmembrane region" description="Helical" evidence="4">
    <location>
        <begin position="476"/>
        <end position="498"/>
    </location>
</feature>
<dbReference type="GO" id="GO:0051015">
    <property type="term" value="F:actin filament binding"/>
    <property type="evidence" value="ECO:0007669"/>
    <property type="project" value="TreeGrafter"/>
</dbReference>
<dbReference type="GO" id="GO:0030864">
    <property type="term" value="C:cortical actin cytoskeleton"/>
    <property type="evidence" value="ECO:0007669"/>
    <property type="project" value="TreeGrafter"/>
</dbReference>
<dbReference type="PANTHER" id="PTHR19856">
    <property type="entry name" value="WD-REPEATCONTAINING PROTEIN WDR1"/>
    <property type="match status" value="1"/>
</dbReference>
<dbReference type="EMBL" id="ASPP01013281">
    <property type="protein sequence ID" value="ETO19795.1"/>
    <property type="molecule type" value="Genomic_DNA"/>
</dbReference>
<keyword evidence="1 3" id="KW-0853">WD repeat</keyword>
<feature type="repeat" description="WD" evidence="3">
    <location>
        <begin position="78"/>
        <end position="119"/>
    </location>
</feature>
<dbReference type="PROSITE" id="PS50294">
    <property type="entry name" value="WD_REPEATS_REGION"/>
    <property type="match status" value="2"/>
</dbReference>
<dbReference type="SMART" id="SM00320">
    <property type="entry name" value="WD40"/>
    <property type="match status" value="6"/>
</dbReference>